<evidence type="ECO:0000256" key="2">
    <source>
        <dbReference type="ARBA" id="ARBA00008170"/>
    </source>
</evidence>
<accession>A0A067MVY2</accession>
<gene>
    <name evidence="13" type="ORF">BOTBODRAFT_62191</name>
</gene>
<evidence type="ECO:0000256" key="10">
    <source>
        <dbReference type="RuleBase" id="RU365028"/>
    </source>
</evidence>
<dbReference type="Gene3D" id="1.20.1420.30">
    <property type="entry name" value="NCX, central ion-binding region"/>
    <property type="match status" value="2"/>
</dbReference>
<dbReference type="InterPro" id="IPR044880">
    <property type="entry name" value="NCX_ion-bd_dom_sf"/>
</dbReference>
<protein>
    <recommendedName>
        <fullName evidence="10">Vacuolar calcium ion transporter</fullName>
    </recommendedName>
</protein>
<feature type="domain" description="Sodium/calcium exchanger membrane region" evidence="12">
    <location>
        <begin position="321"/>
        <end position="462"/>
    </location>
</feature>
<evidence type="ECO:0000256" key="11">
    <source>
        <dbReference type="SAM" id="MobiDB-lite"/>
    </source>
</evidence>
<comment type="similarity">
    <text evidence="2 10">Belongs to the Ca(2+):cation antiporter (CaCA) (TC 2.A.19) family.</text>
</comment>
<dbReference type="FunCoup" id="A0A067MVY2">
    <property type="interactions" value="32"/>
</dbReference>
<keyword evidence="5 10" id="KW-0812">Transmembrane</keyword>
<dbReference type="Proteomes" id="UP000027195">
    <property type="component" value="Unassembled WGS sequence"/>
</dbReference>
<feature type="transmembrane region" description="Helical" evidence="10">
    <location>
        <begin position="92"/>
        <end position="113"/>
    </location>
</feature>
<dbReference type="EMBL" id="KL198018">
    <property type="protein sequence ID" value="KDQ19769.1"/>
    <property type="molecule type" value="Genomic_DNA"/>
</dbReference>
<keyword evidence="3 10" id="KW-0813">Transport</keyword>
<comment type="function">
    <text evidence="10">Has a role in promoting intracellular calcium ion sequestration via the exchange of calcium ions for hydrogen ions across the vacuolar membrane. Involved also in manganese ion homeostasis via its uptake into the vacuole.</text>
</comment>
<dbReference type="STRING" id="930990.A0A067MVY2"/>
<dbReference type="HOGENOM" id="CLU_008721_2_1_1"/>
<feature type="transmembrane region" description="Helical" evidence="10">
    <location>
        <begin position="119"/>
        <end position="139"/>
    </location>
</feature>
<feature type="transmembrane region" description="Helical" evidence="10">
    <location>
        <begin position="223"/>
        <end position="240"/>
    </location>
</feature>
<evidence type="ECO:0000256" key="1">
    <source>
        <dbReference type="ARBA" id="ARBA00004127"/>
    </source>
</evidence>
<feature type="domain" description="Sodium/calcium exchanger membrane region" evidence="12">
    <location>
        <begin position="120"/>
        <end position="275"/>
    </location>
</feature>
<dbReference type="GO" id="GO:0015369">
    <property type="term" value="F:calcium:proton antiporter activity"/>
    <property type="evidence" value="ECO:0007669"/>
    <property type="project" value="UniProtKB-UniRule"/>
</dbReference>
<dbReference type="GO" id="GO:0006874">
    <property type="term" value="P:intracellular calcium ion homeostasis"/>
    <property type="evidence" value="ECO:0007669"/>
    <property type="project" value="TreeGrafter"/>
</dbReference>
<evidence type="ECO:0000313" key="14">
    <source>
        <dbReference type="Proteomes" id="UP000027195"/>
    </source>
</evidence>
<keyword evidence="9 10" id="KW-0472">Membrane</keyword>
<evidence type="ECO:0000256" key="4">
    <source>
        <dbReference type="ARBA" id="ARBA00022568"/>
    </source>
</evidence>
<dbReference type="InParanoid" id="A0A067MVY2"/>
<comment type="caution">
    <text evidence="10">Lacks conserved residue(s) required for the propagation of feature annotation.</text>
</comment>
<evidence type="ECO:0000256" key="3">
    <source>
        <dbReference type="ARBA" id="ARBA00022448"/>
    </source>
</evidence>
<evidence type="ECO:0000256" key="9">
    <source>
        <dbReference type="ARBA" id="ARBA00023136"/>
    </source>
</evidence>
<proteinExistence type="inferred from homology"/>
<dbReference type="PANTHER" id="PTHR31503">
    <property type="entry name" value="VACUOLAR CALCIUM ION TRANSPORTER"/>
    <property type="match status" value="1"/>
</dbReference>
<dbReference type="InterPro" id="IPR004713">
    <property type="entry name" value="CaH_exchang"/>
</dbReference>
<dbReference type="InterPro" id="IPR004798">
    <property type="entry name" value="CAX-like"/>
</dbReference>
<comment type="subcellular location">
    <subcellularLocation>
        <location evidence="1">Endomembrane system</location>
        <topology evidence="1">Multi-pass membrane protein</topology>
    </subcellularLocation>
    <subcellularLocation>
        <location evidence="10">Vacuole membrane</location>
    </subcellularLocation>
</comment>
<keyword evidence="8 10" id="KW-0406">Ion transport</keyword>
<feature type="transmembrane region" description="Helical" evidence="10">
    <location>
        <begin position="416"/>
        <end position="437"/>
    </location>
</feature>
<feature type="transmembrane region" description="Helical" evidence="10">
    <location>
        <begin position="354"/>
        <end position="376"/>
    </location>
</feature>
<feature type="transmembrane region" description="Helical" evidence="10">
    <location>
        <begin position="444"/>
        <end position="463"/>
    </location>
</feature>
<evidence type="ECO:0000256" key="8">
    <source>
        <dbReference type="ARBA" id="ARBA00023065"/>
    </source>
</evidence>
<reference evidence="14" key="1">
    <citation type="journal article" date="2014" name="Proc. Natl. Acad. Sci. U.S.A.">
        <title>Extensive sampling of basidiomycete genomes demonstrates inadequacy of the white-rot/brown-rot paradigm for wood decay fungi.</title>
        <authorList>
            <person name="Riley R."/>
            <person name="Salamov A.A."/>
            <person name="Brown D.W."/>
            <person name="Nagy L.G."/>
            <person name="Floudas D."/>
            <person name="Held B.W."/>
            <person name="Levasseur A."/>
            <person name="Lombard V."/>
            <person name="Morin E."/>
            <person name="Otillar R."/>
            <person name="Lindquist E.A."/>
            <person name="Sun H."/>
            <person name="LaButti K.M."/>
            <person name="Schmutz J."/>
            <person name="Jabbour D."/>
            <person name="Luo H."/>
            <person name="Baker S.E."/>
            <person name="Pisabarro A.G."/>
            <person name="Walton J.D."/>
            <person name="Blanchette R.A."/>
            <person name="Henrissat B."/>
            <person name="Martin F."/>
            <person name="Cullen D."/>
            <person name="Hibbett D.S."/>
            <person name="Grigoriev I.V."/>
        </authorList>
    </citation>
    <scope>NUCLEOTIDE SEQUENCE [LARGE SCALE GENOMIC DNA]</scope>
    <source>
        <strain evidence="14">FD-172 SS1</strain>
    </source>
</reference>
<evidence type="ECO:0000313" key="13">
    <source>
        <dbReference type="EMBL" id="KDQ19769.1"/>
    </source>
</evidence>
<dbReference type="Pfam" id="PF01699">
    <property type="entry name" value="Na_Ca_ex"/>
    <property type="match status" value="2"/>
</dbReference>
<feature type="transmembrane region" description="Helical" evidence="10">
    <location>
        <begin position="252"/>
        <end position="273"/>
    </location>
</feature>
<feature type="transmembrane region" description="Helical" evidence="10">
    <location>
        <begin position="151"/>
        <end position="173"/>
    </location>
</feature>
<keyword evidence="7 10" id="KW-1133">Transmembrane helix</keyword>
<keyword evidence="6 10" id="KW-0106">Calcium</keyword>
<feature type="transmembrane region" description="Helical" evidence="10">
    <location>
        <begin position="316"/>
        <end position="334"/>
    </location>
</feature>
<organism evidence="13 14">
    <name type="scientific">Botryobasidium botryosum (strain FD-172 SS1)</name>
    <dbReference type="NCBI Taxonomy" id="930990"/>
    <lineage>
        <taxon>Eukaryota</taxon>
        <taxon>Fungi</taxon>
        <taxon>Dikarya</taxon>
        <taxon>Basidiomycota</taxon>
        <taxon>Agaricomycotina</taxon>
        <taxon>Agaricomycetes</taxon>
        <taxon>Cantharellales</taxon>
        <taxon>Botryobasidiaceae</taxon>
        <taxon>Botryobasidium</taxon>
    </lineage>
</organism>
<keyword evidence="10" id="KW-0050">Antiport</keyword>
<evidence type="ECO:0000256" key="7">
    <source>
        <dbReference type="ARBA" id="ARBA00022989"/>
    </source>
</evidence>
<evidence type="ECO:0000259" key="12">
    <source>
        <dbReference type="Pfam" id="PF01699"/>
    </source>
</evidence>
<evidence type="ECO:0000256" key="5">
    <source>
        <dbReference type="ARBA" id="ARBA00022692"/>
    </source>
</evidence>
<feature type="compositionally biased region" description="Low complexity" evidence="11">
    <location>
        <begin position="56"/>
        <end position="66"/>
    </location>
</feature>
<dbReference type="AlphaFoldDB" id="A0A067MVY2"/>
<dbReference type="OrthoDB" id="1699231at2759"/>
<feature type="transmembrane region" description="Helical" evidence="10">
    <location>
        <begin position="383"/>
        <end position="410"/>
    </location>
</feature>
<keyword evidence="4 10" id="KW-0109">Calcium transport</keyword>
<feature type="transmembrane region" description="Helical" evidence="10">
    <location>
        <begin position="179"/>
        <end position="202"/>
    </location>
</feature>
<dbReference type="NCBIfam" id="TIGR00846">
    <property type="entry name" value="caca2"/>
    <property type="match status" value="1"/>
</dbReference>
<feature type="region of interest" description="Disordered" evidence="11">
    <location>
        <begin position="50"/>
        <end position="70"/>
    </location>
</feature>
<keyword evidence="14" id="KW-1185">Reference proteome</keyword>
<keyword evidence="10" id="KW-0926">Vacuole</keyword>
<name>A0A067MVY2_BOTB1</name>
<dbReference type="GO" id="GO:0012505">
    <property type="term" value="C:endomembrane system"/>
    <property type="evidence" value="ECO:0007669"/>
    <property type="project" value="UniProtKB-SubCell"/>
</dbReference>
<dbReference type="NCBIfam" id="TIGR00378">
    <property type="entry name" value="cax"/>
    <property type="match status" value="1"/>
</dbReference>
<dbReference type="PANTHER" id="PTHR31503:SF22">
    <property type="entry name" value="VACUOLAR CALCIUM ION TRANSPORTER"/>
    <property type="match status" value="1"/>
</dbReference>
<dbReference type="GO" id="GO:0000329">
    <property type="term" value="C:fungal-type vacuole membrane"/>
    <property type="evidence" value="ECO:0007669"/>
    <property type="project" value="TreeGrafter"/>
</dbReference>
<feature type="transmembrane region" description="Helical" evidence="10">
    <location>
        <begin position="6"/>
        <end position="22"/>
    </location>
</feature>
<dbReference type="InterPro" id="IPR004837">
    <property type="entry name" value="NaCa_Exmemb"/>
</dbReference>
<evidence type="ECO:0000256" key="6">
    <source>
        <dbReference type="ARBA" id="ARBA00022837"/>
    </source>
</evidence>
<sequence>MVSHGSLINTLILAGLVSIRGYQRKVEVRRGTLYNTGVCIVDVVGRKDGEASSEHSPLLPGSSSNGGRRRTRGFFETLKGEGEATWGQSLKFLFANWLSLLLVLIPLSAVAHYQNWDAGWRFGFSFFAIVPLAALLGEATEQVAIKLGETLGGLLNASFGNAVEIIVGVTALLQGEYRIVQTSLIGSILSNLLLVLGCSFLAGGLKFHECHFQETAAQTSASLMALACFTLVIPAAYNATQKSLPGGSQNGIIIISHGTSILLLFVYASYLFFQLHTHADLYKAKTKLKNQSGAPIDGVQQEEEEDDEEEEAHMSVVAASVSLLAITVITAFVADYLVASIEETAEKYHLSKPFIGVILLPLVSNAAEHITSVWMAMKGKMELTIGISIGSSIQIATFAIPLLVIVGWITGRELTLFFENFETISLFVSVILVNLFTMDGKANYMEGLMLITLYIVLSLAFWVS</sequence>